<dbReference type="RefSeq" id="WP_277866408.1">
    <property type="nucleotide sequence ID" value="NZ_JAKKUT010000002.1"/>
</dbReference>
<dbReference type="InterPro" id="IPR007527">
    <property type="entry name" value="Znf_SWIM"/>
</dbReference>
<evidence type="ECO:0000256" key="1">
    <source>
        <dbReference type="PROSITE-ProRule" id="PRU00325"/>
    </source>
</evidence>
<dbReference type="Proteomes" id="UP001154265">
    <property type="component" value="Unassembled WGS sequence"/>
</dbReference>
<reference evidence="3" key="1">
    <citation type="journal article" date="2022" name="Genome Biol. Evol.">
        <title>A New Gene Family Diagnostic for Intracellular Biomineralization of Amorphous Ca Carbonates by Cyanobacteria.</title>
        <authorList>
            <person name="Benzerara K."/>
            <person name="Duprat E."/>
            <person name="Bitard-Feildel T."/>
            <person name="Caumes G."/>
            <person name="Cassier-Chauvat C."/>
            <person name="Chauvat F."/>
            <person name="Dezi M."/>
            <person name="Diop S.I."/>
            <person name="Gaschignard G."/>
            <person name="Gorgen S."/>
            <person name="Gugger M."/>
            <person name="Lopez-Garcia P."/>
            <person name="Millet M."/>
            <person name="Skouri-Panet F."/>
            <person name="Moreira D."/>
            <person name="Callebaut I."/>
        </authorList>
    </citation>
    <scope>NUCLEOTIDE SEQUENCE</scope>
    <source>
        <strain evidence="3">G9</strain>
    </source>
</reference>
<dbReference type="PROSITE" id="PS50966">
    <property type="entry name" value="ZF_SWIM"/>
    <property type="match status" value="1"/>
</dbReference>
<evidence type="ECO:0000313" key="4">
    <source>
        <dbReference type="Proteomes" id="UP001154265"/>
    </source>
</evidence>
<dbReference type="Pfam" id="PF04434">
    <property type="entry name" value="SWIM"/>
    <property type="match status" value="1"/>
</dbReference>
<evidence type="ECO:0000259" key="2">
    <source>
        <dbReference type="PROSITE" id="PS50966"/>
    </source>
</evidence>
<sequence>MTSFNAPKFTKTAKELIYSVSNAFRILGRKYHALKVEVWGNCVYVWAKGQVSRFVSKKAFTQKFVDFRKAGAVGLDVVKVPFETGEYMVKSASKDGSYLVQCLTDKLTCTCQDYQTQAAAMNKACCKHCYATLNYLGFDSLSAYIAS</sequence>
<gene>
    <name evidence="3" type="ORF">L3556_06060</name>
</gene>
<keyword evidence="1" id="KW-0479">Metal-binding</keyword>
<evidence type="ECO:0000313" key="3">
    <source>
        <dbReference type="EMBL" id="MDG2990499.1"/>
    </source>
</evidence>
<keyword evidence="1" id="KW-0863">Zinc-finger</keyword>
<keyword evidence="4" id="KW-1185">Reference proteome</keyword>
<reference evidence="3" key="2">
    <citation type="submission" date="2022-01" db="EMBL/GenBank/DDBJ databases">
        <authorList>
            <person name="Zivanovic Y."/>
            <person name="Moreira D."/>
            <person name="Lopez-Garcia P."/>
        </authorList>
    </citation>
    <scope>NUCLEOTIDE SEQUENCE</scope>
    <source>
        <strain evidence="3">G9</strain>
    </source>
</reference>
<proteinExistence type="predicted"/>
<keyword evidence="1" id="KW-0862">Zinc</keyword>
<name>A0ABT6EYC6_9SYNE</name>
<dbReference type="EMBL" id="JAKKUT010000002">
    <property type="protein sequence ID" value="MDG2990499.1"/>
    <property type="molecule type" value="Genomic_DNA"/>
</dbReference>
<accession>A0ABT6EYC6</accession>
<feature type="domain" description="SWIM-type" evidence="2">
    <location>
        <begin position="98"/>
        <end position="137"/>
    </location>
</feature>
<comment type="caution">
    <text evidence="3">The sequence shown here is derived from an EMBL/GenBank/DDBJ whole genome shotgun (WGS) entry which is preliminary data.</text>
</comment>
<organism evidence="3 4">
    <name type="scientific">Candidatus Synechococcus calcipolaris G9</name>
    <dbReference type="NCBI Taxonomy" id="1497997"/>
    <lineage>
        <taxon>Bacteria</taxon>
        <taxon>Bacillati</taxon>
        <taxon>Cyanobacteriota</taxon>
        <taxon>Cyanophyceae</taxon>
        <taxon>Synechococcales</taxon>
        <taxon>Synechococcaceae</taxon>
        <taxon>Synechococcus</taxon>
    </lineage>
</organism>
<protein>
    <submittedName>
        <fullName evidence="3">SWIM zinc finger family protein</fullName>
    </submittedName>
</protein>